<dbReference type="Proteomes" id="UP000509594">
    <property type="component" value="Chromosome"/>
</dbReference>
<dbReference type="OrthoDB" id="387011at2157"/>
<dbReference type="KEGG" id="mzi:HWN40_13250"/>
<organism evidence="1 2">
    <name type="scientific">Methanolobus zinderi</name>
    <dbReference type="NCBI Taxonomy" id="536044"/>
    <lineage>
        <taxon>Archaea</taxon>
        <taxon>Methanobacteriati</taxon>
        <taxon>Methanobacteriota</taxon>
        <taxon>Stenosarchaea group</taxon>
        <taxon>Methanomicrobia</taxon>
        <taxon>Methanosarcinales</taxon>
        <taxon>Methanosarcinaceae</taxon>
        <taxon>Methanolobus</taxon>
    </lineage>
</organism>
<protein>
    <recommendedName>
        <fullName evidence="3">DUF4393 domain-containing protein</fullName>
    </recommendedName>
</protein>
<keyword evidence="2" id="KW-1185">Reference proteome</keyword>
<accession>A0A7D5EG62</accession>
<evidence type="ECO:0008006" key="3">
    <source>
        <dbReference type="Google" id="ProtNLM"/>
    </source>
</evidence>
<gene>
    <name evidence="1" type="ORF">HWN40_13250</name>
</gene>
<dbReference type="EMBL" id="CP058215">
    <property type="protein sequence ID" value="QLC51116.1"/>
    <property type="molecule type" value="Genomic_DNA"/>
</dbReference>
<dbReference type="AlphaFoldDB" id="A0A7D5EG62"/>
<name>A0A7D5EG62_9EURY</name>
<dbReference type="GeneID" id="55822659"/>
<reference evidence="1 2" key="1">
    <citation type="submission" date="2020-06" db="EMBL/GenBank/DDBJ databases">
        <title>Methanolobus halotolerans sp. nov., isolated from a saline lake Tus in Siberia.</title>
        <authorList>
            <person name="Shen Y."/>
            <person name="Chen S.-C."/>
            <person name="Lai M.-C."/>
            <person name="Huang H.-H."/>
            <person name="Chiu H.-H."/>
            <person name="Tang S.-L."/>
            <person name="Rogozin D.Y."/>
            <person name="Degermendzhy A.G."/>
        </authorList>
    </citation>
    <scope>NUCLEOTIDE SEQUENCE [LARGE SCALE GENOMIC DNA]</scope>
    <source>
        <strain evidence="1 2">DSM 21339</strain>
    </source>
</reference>
<evidence type="ECO:0000313" key="1">
    <source>
        <dbReference type="EMBL" id="QLC51116.1"/>
    </source>
</evidence>
<evidence type="ECO:0000313" key="2">
    <source>
        <dbReference type="Proteomes" id="UP000509594"/>
    </source>
</evidence>
<proteinExistence type="predicted"/>
<dbReference type="RefSeq" id="WP_176966171.1">
    <property type="nucleotide sequence ID" value="NZ_CP058215.1"/>
</dbReference>
<sequence>MDPATTGIGAGLALYGGKDIVDKLLGPTAEYLGEEIKNSVAKKNENLKRIFSKSVDTLGEKINQSGQVPPRVLKQVWDEGRFIEDELTAQYFGGILASSRSEDGTDDRTLPYLDLVKSMSTYQIKFHHLFYTLARRYYFDSEYDCEKDEDRNKMRLFIPLSLCRELMGLSENRNTDSIFRHTILGLYRLGLIAQGYAYGKYEKDVLNFPEIEEPGIVSCISSAGIELYLLAHGYPDVEINQFLNPDIHLGEMDISAAELGKTFEIKNYRLNFLPHSF</sequence>